<keyword evidence="1" id="KW-0547">Nucleotide-binding</keyword>
<dbReference type="InterPro" id="IPR000591">
    <property type="entry name" value="DEP_dom"/>
</dbReference>
<dbReference type="SMART" id="SM00174">
    <property type="entry name" value="RHO"/>
    <property type="match status" value="1"/>
</dbReference>
<protein>
    <submittedName>
        <fullName evidence="4">Rab-type small G protein</fullName>
    </submittedName>
</protein>
<gene>
    <name evidence="4" type="ORF">AMSG_10428</name>
</gene>
<reference evidence="4 5" key="1">
    <citation type="submission" date="2010-05" db="EMBL/GenBank/DDBJ databases">
        <title>The Genome Sequence of Thecamonas trahens ATCC 50062.</title>
        <authorList>
            <consortium name="The Broad Institute Genome Sequencing Platform"/>
            <person name="Russ C."/>
            <person name="Cuomo C."/>
            <person name="Shea T."/>
            <person name="Young S.K."/>
            <person name="Zeng Q."/>
            <person name="Koehrsen M."/>
            <person name="Haas B."/>
            <person name="Borodovsky M."/>
            <person name="Guigo R."/>
            <person name="Alvarado L."/>
            <person name="Berlin A."/>
            <person name="Bochicchio J."/>
            <person name="Borenstein D."/>
            <person name="Chapman S."/>
            <person name="Chen Z."/>
            <person name="Freedman E."/>
            <person name="Gellesch M."/>
            <person name="Goldberg J."/>
            <person name="Griggs A."/>
            <person name="Gujja S."/>
            <person name="Heilman E."/>
            <person name="Heiman D."/>
            <person name="Hepburn T."/>
            <person name="Howarth C."/>
            <person name="Jen D."/>
            <person name="Larson L."/>
            <person name="Mehta T."/>
            <person name="Park D."/>
            <person name="Pearson M."/>
            <person name="Roberts A."/>
            <person name="Saif S."/>
            <person name="Shenoy N."/>
            <person name="Sisk P."/>
            <person name="Stolte C."/>
            <person name="Sykes S."/>
            <person name="Thomson T."/>
            <person name="Walk T."/>
            <person name="White J."/>
            <person name="Yandava C."/>
            <person name="Burger G."/>
            <person name="Gray M.W."/>
            <person name="Holland P.W.H."/>
            <person name="King N."/>
            <person name="Lang F.B.F."/>
            <person name="Roger A.J."/>
            <person name="Ruiz-Trillo I."/>
            <person name="Lander E."/>
            <person name="Nusbaum C."/>
        </authorList>
    </citation>
    <scope>NUCLEOTIDE SEQUENCE [LARGE SCALE GENOMIC DNA]</scope>
    <source>
        <strain evidence="4 5">ATCC 50062</strain>
    </source>
</reference>
<dbReference type="InterPro" id="IPR036388">
    <property type="entry name" value="WH-like_DNA-bd_sf"/>
</dbReference>
<evidence type="ECO:0000313" key="4">
    <source>
        <dbReference type="EMBL" id="KNC54574.1"/>
    </source>
</evidence>
<keyword evidence="2" id="KW-0342">GTP-binding</keyword>
<dbReference type="PRINTS" id="PR00449">
    <property type="entry name" value="RASTRNSFRMNG"/>
</dbReference>
<dbReference type="SMART" id="SM00175">
    <property type="entry name" value="RAB"/>
    <property type="match status" value="1"/>
</dbReference>
<dbReference type="InterPro" id="IPR027417">
    <property type="entry name" value="P-loop_NTPase"/>
</dbReference>
<dbReference type="OrthoDB" id="39497at2759"/>
<dbReference type="AlphaFoldDB" id="A0A0L0DQK9"/>
<feature type="domain" description="DEP" evidence="3">
    <location>
        <begin position="384"/>
        <end position="458"/>
    </location>
</feature>
<dbReference type="InterPro" id="IPR001806">
    <property type="entry name" value="Small_GTPase"/>
</dbReference>
<dbReference type="eggNOG" id="KOG0084">
    <property type="taxonomic scope" value="Eukaryota"/>
</dbReference>
<keyword evidence="5" id="KW-1185">Reference proteome</keyword>
<name>A0A0L0DQK9_THETB</name>
<dbReference type="SMART" id="SM00049">
    <property type="entry name" value="DEP"/>
    <property type="match status" value="1"/>
</dbReference>
<dbReference type="SUPFAM" id="SSF46785">
    <property type="entry name" value="Winged helix' DNA-binding domain"/>
    <property type="match status" value="1"/>
</dbReference>
<dbReference type="SMART" id="SM00173">
    <property type="entry name" value="RAS"/>
    <property type="match status" value="1"/>
</dbReference>
<dbReference type="NCBIfam" id="TIGR00231">
    <property type="entry name" value="small_GTP"/>
    <property type="match status" value="1"/>
</dbReference>
<dbReference type="Pfam" id="PF00610">
    <property type="entry name" value="DEP"/>
    <property type="match status" value="1"/>
</dbReference>
<dbReference type="InterPro" id="IPR005225">
    <property type="entry name" value="Small_GTP-bd"/>
</dbReference>
<dbReference type="Pfam" id="PF00071">
    <property type="entry name" value="Ras"/>
    <property type="match status" value="1"/>
</dbReference>
<dbReference type="GeneID" id="25568651"/>
<dbReference type="GO" id="GO:0035556">
    <property type="term" value="P:intracellular signal transduction"/>
    <property type="evidence" value="ECO:0007669"/>
    <property type="project" value="InterPro"/>
</dbReference>
<dbReference type="PROSITE" id="PS50186">
    <property type="entry name" value="DEP"/>
    <property type="match status" value="1"/>
</dbReference>
<dbReference type="GO" id="GO:0003924">
    <property type="term" value="F:GTPase activity"/>
    <property type="evidence" value="ECO:0007669"/>
    <property type="project" value="InterPro"/>
</dbReference>
<dbReference type="Gene3D" id="1.10.10.10">
    <property type="entry name" value="Winged helix-like DNA-binding domain superfamily/Winged helix DNA-binding domain"/>
    <property type="match status" value="1"/>
</dbReference>
<dbReference type="Gene3D" id="3.40.50.300">
    <property type="entry name" value="P-loop containing nucleotide triphosphate hydrolases"/>
    <property type="match status" value="1"/>
</dbReference>
<dbReference type="Proteomes" id="UP000054408">
    <property type="component" value="Unassembled WGS sequence"/>
</dbReference>
<evidence type="ECO:0000313" key="5">
    <source>
        <dbReference type="Proteomes" id="UP000054408"/>
    </source>
</evidence>
<evidence type="ECO:0000256" key="1">
    <source>
        <dbReference type="ARBA" id="ARBA00022741"/>
    </source>
</evidence>
<dbReference type="PANTHER" id="PTHR47977">
    <property type="entry name" value="RAS-RELATED PROTEIN RAB"/>
    <property type="match status" value="1"/>
</dbReference>
<sequence>MLDVLGHLAGRTGSALKTLDLSLPLVGRTVESSAEARQPGGGGCSGLGAGDAEIVALAHELMASLRHIHTSALGADDEWIAEVCSERPLPDAPGGVLLLAALLAAATRTDADASGDVPLSRGELTWAALPLAILRAIIRFPSGLAAVGASAEVLADLVHLLMLAHLALAPSPSSGEATLAVLKPRLASPQSPIASGPQRSPLVGSSRLALSMSALPSDRPSAAQLPPESELHTVVAHVLGIMANVAAKAANGADALLDALHAHEARLRLRVADHAVVLPWHVLAAALAPDAPRSGTSLMCSTKATTLREALLENVTEPAARDYLLASLGAANIAPPGYQRVDEPDATASDAESISSSTAAVGFAAHVTADALLTVDGPELIRRLRAGLRVDKRTYRLKAYRNVFVGSEAVDFMVAEGLATSRTHAVELGNALAALGLLSHCKDRHSFKDAWLFYVFTRWSQTDAQGVVRSACSDCGCAEFVRGTDAVNCAYCGCRPVAHAPSTVEDTLWSRAAAPAHDLASPTLPPSSPPPATPRRDRLLKVVLVGEAGVGKSSLCRRMANLKFAFKLPPTIGVDHVFVRFPRSEQPGSSTVLFQLWDTAGVRAYRLASQLVFAGAAAVVLMYDVTNAASFAAIADNWLPLLANHGLLTSARLVLVANKNDATAARVVDTPTGASFAAAHNMHFVETSAKTAVNATTPLAHLAAVLAAPLSAAESLPTGPPSLLHARSLSLPASRSSALKAIDKDKRRHVDHRA</sequence>
<dbReference type="PROSITE" id="PS51421">
    <property type="entry name" value="RAS"/>
    <property type="match status" value="1"/>
</dbReference>
<dbReference type="EMBL" id="GL349491">
    <property type="protein sequence ID" value="KNC54574.1"/>
    <property type="molecule type" value="Genomic_DNA"/>
</dbReference>
<dbReference type="InterPro" id="IPR050227">
    <property type="entry name" value="Rab"/>
</dbReference>
<accession>A0A0L0DQK9</accession>
<dbReference type="STRING" id="461836.A0A0L0DQK9"/>
<dbReference type="CDD" id="cd04371">
    <property type="entry name" value="DEP"/>
    <property type="match status" value="1"/>
</dbReference>
<evidence type="ECO:0000256" key="2">
    <source>
        <dbReference type="ARBA" id="ARBA00023134"/>
    </source>
</evidence>
<dbReference type="CDD" id="cd00154">
    <property type="entry name" value="Rab"/>
    <property type="match status" value="1"/>
</dbReference>
<dbReference type="SMART" id="SM00176">
    <property type="entry name" value="RAN"/>
    <property type="match status" value="1"/>
</dbReference>
<dbReference type="SUPFAM" id="SSF52540">
    <property type="entry name" value="P-loop containing nucleoside triphosphate hydrolases"/>
    <property type="match status" value="1"/>
</dbReference>
<dbReference type="PROSITE" id="PS51419">
    <property type="entry name" value="RAB"/>
    <property type="match status" value="1"/>
</dbReference>
<evidence type="ECO:0000259" key="3">
    <source>
        <dbReference type="PROSITE" id="PS50186"/>
    </source>
</evidence>
<dbReference type="FunFam" id="3.40.50.300:FF:001447">
    <property type="entry name" value="Ras-related protein Rab-1B"/>
    <property type="match status" value="1"/>
</dbReference>
<proteinExistence type="predicted"/>
<organism evidence="4 5">
    <name type="scientific">Thecamonas trahens ATCC 50062</name>
    <dbReference type="NCBI Taxonomy" id="461836"/>
    <lineage>
        <taxon>Eukaryota</taxon>
        <taxon>Apusozoa</taxon>
        <taxon>Apusomonadida</taxon>
        <taxon>Apusomonadidae</taxon>
        <taxon>Thecamonas</taxon>
    </lineage>
</organism>
<dbReference type="RefSeq" id="XP_013753587.1">
    <property type="nucleotide sequence ID" value="XM_013898133.1"/>
</dbReference>
<dbReference type="GO" id="GO:0005525">
    <property type="term" value="F:GTP binding"/>
    <property type="evidence" value="ECO:0007669"/>
    <property type="project" value="UniProtKB-KW"/>
</dbReference>
<dbReference type="InterPro" id="IPR036390">
    <property type="entry name" value="WH_DNA-bd_sf"/>
</dbReference>